<dbReference type="AlphaFoldDB" id="K0ZD93"/>
<dbReference type="Gene3D" id="3.40.50.2300">
    <property type="match status" value="1"/>
</dbReference>
<evidence type="ECO:0000259" key="4">
    <source>
        <dbReference type="Pfam" id="PF13377"/>
    </source>
</evidence>
<reference evidence="5 6" key="1">
    <citation type="submission" date="2012-07" db="EMBL/GenBank/DDBJ databases">
        <title>The Genome Sequence of Actinomyces turicensis ACS-279-V-COL4.</title>
        <authorList>
            <consortium name="The Broad Institute Genome Sequencing Platform"/>
            <person name="Earl A."/>
            <person name="Ward D."/>
            <person name="Feldgarden M."/>
            <person name="Gevers D."/>
            <person name="Saerens B."/>
            <person name="Vaneechoutte M."/>
            <person name="Walker B."/>
            <person name="Young S.K."/>
            <person name="Zeng Q."/>
            <person name="Gargeya S."/>
            <person name="Fitzgerald M."/>
            <person name="Haas B."/>
            <person name="Abouelleil A."/>
            <person name="Alvarado L."/>
            <person name="Arachchi H.M."/>
            <person name="Berlin A."/>
            <person name="Chapman S.B."/>
            <person name="Goldberg J."/>
            <person name="Griggs A."/>
            <person name="Gujja S."/>
            <person name="Hansen M."/>
            <person name="Howarth C."/>
            <person name="Imamovic A."/>
            <person name="Larimer J."/>
            <person name="McCowen C."/>
            <person name="Montmayeur A."/>
            <person name="Murphy C."/>
            <person name="Neiman D."/>
            <person name="Pearson M."/>
            <person name="Priest M."/>
            <person name="Roberts A."/>
            <person name="Saif S."/>
            <person name="Shea T."/>
            <person name="Sisk P."/>
            <person name="Sykes S."/>
            <person name="Wortman J."/>
            <person name="Nusbaum C."/>
            <person name="Birren B."/>
        </authorList>
    </citation>
    <scope>NUCLEOTIDE SEQUENCE [LARGE SCALE GENOMIC DNA]</scope>
    <source>
        <strain evidence="5 6">ACS-279-V-Col4</strain>
    </source>
</reference>
<feature type="domain" description="Transcriptional regulator LacI/GalR-like sensor" evidence="4">
    <location>
        <begin position="3"/>
        <end position="93"/>
    </location>
</feature>
<dbReference type="Pfam" id="PF13377">
    <property type="entry name" value="Peripla_BP_3"/>
    <property type="match status" value="1"/>
</dbReference>
<dbReference type="HOGENOM" id="CLU_2327603_0_0_11"/>
<evidence type="ECO:0000256" key="2">
    <source>
        <dbReference type="ARBA" id="ARBA00023125"/>
    </source>
</evidence>
<dbReference type="Proteomes" id="UP000003994">
    <property type="component" value="Unassembled WGS sequence"/>
</dbReference>
<keyword evidence="6" id="KW-1185">Reference proteome</keyword>
<dbReference type="InterPro" id="IPR046335">
    <property type="entry name" value="LacI/GalR-like_sensor"/>
</dbReference>
<dbReference type="EMBL" id="AGWQ01000008">
    <property type="protein sequence ID" value="EJZ85430.1"/>
    <property type="molecule type" value="Genomic_DNA"/>
</dbReference>
<name>K0ZD93_9ACTO</name>
<sequence length="98" mass="10622">MIITDNMPVAEGVIGFAADQGLEVARDFSIVTMGNQIGYTADTAFDLSEVSTDREQMGRQCVDLLVDASRAKSVEDLSNSVVFEPKFIDRGSCANLKE</sequence>
<dbReference type="PATRIC" id="fig|883077.3.peg.1440"/>
<evidence type="ECO:0000313" key="5">
    <source>
        <dbReference type="EMBL" id="EJZ85430.1"/>
    </source>
</evidence>
<protein>
    <recommendedName>
        <fullName evidence="4">Transcriptional regulator LacI/GalR-like sensor domain-containing protein</fullName>
    </recommendedName>
</protein>
<proteinExistence type="predicted"/>
<dbReference type="GO" id="GO:0003677">
    <property type="term" value="F:DNA binding"/>
    <property type="evidence" value="ECO:0007669"/>
    <property type="project" value="UniProtKB-KW"/>
</dbReference>
<gene>
    <name evidence="5" type="ORF">HMPREF9241_01430</name>
</gene>
<evidence type="ECO:0000313" key="6">
    <source>
        <dbReference type="Proteomes" id="UP000003994"/>
    </source>
</evidence>
<accession>K0ZD93</accession>
<comment type="caution">
    <text evidence="5">The sequence shown here is derived from an EMBL/GenBank/DDBJ whole genome shotgun (WGS) entry which is preliminary data.</text>
</comment>
<keyword evidence="1" id="KW-0805">Transcription regulation</keyword>
<organism evidence="5 6">
    <name type="scientific">Schaalia turicensis ACS-279-V-Col4</name>
    <dbReference type="NCBI Taxonomy" id="883077"/>
    <lineage>
        <taxon>Bacteria</taxon>
        <taxon>Bacillati</taxon>
        <taxon>Actinomycetota</taxon>
        <taxon>Actinomycetes</taxon>
        <taxon>Actinomycetales</taxon>
        <taxon>Actinomycetaceae</taxon>
        <taxon>Schaalia</taxon>
    </lineage>
</organism>
<dbReference type="SUPFAM" id="SSF53822">
    <property type="entry name" value="Periplasmic binding protein-like I"/>
    <property type="match status" value="1"/>
</dbReference>
<evidence type="ECO:0000256" key="3">
    <source>
        <dbReference type="ARBA" id="ARBA00023163"/>
    </source>
</evidence>
<keyword evidence="2" id="KW-0238">DNA-binding</keyword>
<evidence type="ECO:0000256" key="1">
    <source>
        <dbReference type="ARBA" id="ARBA00023015"/>
    </source>
</evidence>
<keyword evidence="3" id="KW-0804">Transcription</keyword>
<dbReference type="InterPro" id="IPR028082">
    <property type="entry name" value="Peripla_BP_I"/>
</dbReference>